<dbReference type="Gene3D" id="3.30.420.10">
    <property type="entry name" value="Ribonuclease H-like superfamily/Ribonuclease H"/>
    <property type="match status" value="1"/>
</dbReference>
<feature type="compositionally biased region" description="Acidic residues" evidence="1">
    <location>
        <begin position="929"/>
        <end position="938"/>
    </location>
</feature>
<organism evidence="4 5">
    <name type="scientific">Cordylochernes scorpioides</name>
    <dbReference type="NCBI Taxonomy" id="51811"/>
    <lineage>
        <taxon>Eukaryota</taxon>
        <taxon>Metazoa</taxon>
        <taxon>Ecdysozoa</taxon>
        <taxon>Arthropoda</taxon>
        <taxon>Chelicerata</taxon>
        <taxon>Arachnida</taxon>
        <taxon>Pseudoscorpiones</taxon>
        <taxon>Cheliferoidea</taxon>
        <taxon>Chernetidae</taxon>
        <taxon>Cordylochernes</taxon>
    </lineage>
</organism>
<dbReference type="EMBL" id="CP092864">
    <property type="protein sequence ID" value="UYV63297.1"/>
    <property type="molecule type" value="Genomic_DNA"/>
</dbReference>
<feature type="domain" description="Vacuolar protein sorting-associated protein 13 VPS13 adaptor binding" evidence="3">
    <location>
        <begin position="441"/>
        <end position="769"/>
    </location>
</feature>
<evidence type="ECO:0000313" key="5">
    <source>
        <dbReference type="Proteomes" id="UP001235939"/>
    </source>
</evidence>
<evidence type="ECO:0008006" key="6">
    <source>
        <dbReference type="Google" id="ProtNLM"/>
    </source>
</evidence>
<accession>A0ABY6K343</accession>
<sequence length="1492" mass="167061">MNVRCSEDAVDQVLVDSAGSSTALFVLVDSRDNLELNLSYTAIVTVSQIIQVPSSAYIDGGVFTSLSRLIIFTHRHRLSDHPEPFPLRLVANGLHSCRPLRRLPLAPPNRLQRLEWCRARSTWMTEWHRVVFSDESRFCLSSDSRRVRVWRRRGERSNPAAIVERPTVRQRVIMVWGAIVYDSRSPLLRIQGTMTAQRYVDDVLRPVTLPYLQGVPNALYQQDNARPHTARISQQALQDVQMLPWPPYSPDLSPIEHVWDIIGRRLHALPQPRSEDELWQMAEKDEDYKPIEDTQGYHGNPAPNVPNQTMLPLVDVSPADSDSEITVMPSQPCHKISLSGVCGRTRRGTTSWWTLTCATASNGALMIESVVVIIEIELSCLREIKELCEAVFSQLELHPLVGRPLHLLCPKSQLESVGADVDRYSRNPFHQNLVRLALLEPGIPYHVPLLVAYHCRLFLQPLPDLADPTPFDVSSDSLWWQDGSQRNSKLLVCSTSSDPNVKFCIKQGHVQVLYMENIHVESPSVGTKLVPNYTLHILPPVVIHNDLPFPIELEKPGFKATLLEGEKIPVFDIEPSKSQELQVEYGGLPWHGKLEIACDLEEHRPISMACDTAGAVLRQLALSVAVASPNQDVHLFSPYWIVNLTGLPVHIRGASSEVVYETSSEEPLLFRFKKHKKKKAKLQVYESRWSQAFSLDTVASSGVVICLDKERNKKYRMALCQLKMLMMCQFFLDITWASQLSKMVVIKPYFQVSNRTKLDLRFMEENELADLWLDIAPGQSGLTVKVEAQQDAPTTITFLPYSHGDAPVRVDNFCEDLFFKIHQKGQSQVTLLSPYQSVLYTWDDPSLDHTLVWNLYNRKKPGFPSHIDKVRHTPYSGIASSDSTLWAQDGYGSEKLLFCTLRPGSRSRRSPQEPSSSDDDFTSPNAVFPDEEDSEWEGGETLPNKTRKDKVVVHWVSYLEGSQRVLLFTQEDRVAALARKEMEGEGTTLEVFVSMTGAGLSLVTGSGQEIAYAGLRGSPAVWELELNHCWKLLTLELSSWLEDRWRHNQTSASLRDLVTVDLAAMKMTKPVFGRLRRTVSPALWGHLRHSPHYTGLNLKLHRLQIDNQLPDAVFPVVLYPAPTPLAVVRRLGPRPFLEVGLLTAQHPGSAPVVKHLKLLVQEFYLRADKGFLLSVYDLISTMSKPLENQVNFSFSPRGTVYKSVPDPWSFQQDLLEVFLSSVGATLSEMKDVELKMAFFERQGISSTWAAVLSEARSFYTCQVVQQAYVLLLGLDILGNPYGLVKDFTQGLGDFFYEPFLCVCVPPSPVWVQGAVYGPDEFAEGLARGAQSLLGHVVGGTAGSISLVTGSLGQALAALSFDEDYRKKRRMRLNQHPPHLPATLLLAARSFVLGVALGLSGVVIKPITDKGIHGAQQEGVEGFFKGIGKGLMGLITKPAGGVMDMVSMATDGIRRAAELGEHVVVRLRLPRFTNPAQASSTARIWISFKTYLF</sequence>
<dbReference type="InterPro" id="IPR026847">
    <property type="entry name" value="VPS13"/>
</dbReference>
<dbReference type="PANTHER" id="PTHR16166">
    <property type="entry name" value="VACUOLAR PROTEIN SORTING-ASSOCIATED PROTEIN VPS13"/>
    <property type="match status" value="1"/>
</dbReference>
<feature type="domain" description="Tc1-like transposase DDE" evidence="2">
    <location>
        <begin position="129"/>
        <end position="278"/>
    </location>
</feature>
<protein>
    <recommendedName>
        <fullName evidence="6">Vacuolar protein sorting-associated protein 13 DH-like domain-containing protein</fullName>
    </recommendedName>
</protein>
<evidence type="ECO:0000313" key="4">
    <source>
        <dbReference type="EMBL" id="UYV63297.1"/>
    </source>
</evidence>
<evidence type="ECO:0000259" key="2">
    <source>
        <dbReference type="Pfam" id="PF13358"/>
    </source>
</evidence>
<reference evidence="4 5" key="1">
    <citation type="submission" date="2022-01" db="EMBL/GenBank/DDBJ databases">
        <title>A chromosomal length assembly of Cordylochernes scorpioides.</title>
        <authorList>
            <person name="Zeh D."/>
            <person name="Zeh J."/>
        </authorList>
    </citation>
    <scope>NUCLEOTIDE SEQUENCE [LARGE SCALE GENOMIC DNA]</scope>
    <source>
        <strain evidence="4">IN4F17</strain>
        <tissue evidence="4">Whole Body</tissue>
    </source>
</reference>
<evidence type="ECO:0000256" key="1">
    <source>
        <dbReference type="SAM" id="MobiDB-lite"/>
    </source>
</evidence>
<dbReference type="Proteomes" id="UP001235939">
    <property type="component" value="Chromosome 02"/>
</dbReference>
<dbReference type="InterPro" id="IPR009543">
    <property type="entry name" value="VPS13_VAB"/>
</dbReference>
<dbReference type="Pfam" id="PF25036">
    <property type="entry name" value="VPS13_VAB"/>
    <property type="match status" value="1"/>
</dbReference>
<gene>
    <name evidence="4" type="ORF">LAZ67_2003685</name>
</gene>
<name>A0ABY6K343_9ARAC</name>
<dbReference type="InterPro" id="IPR036397">
    <property type="entry name" value="RNaseH_sf"/>
</dbReference>
<dbReference type="PANTHER" id="PTHR16166:SF146">
    <property type="entry name" value="VACUOLAR PROTEIN SORTING-ASSOCIATED PROTEIN 13A-LIKE ISOFORM X1"/>
    <property type="match status" value="1"/>
</dbReference>
<evidence type="ECO:0000259" key="3">
    <source>
        <dbReference type="Pfam" id="PF25036"/>
    </source>
</evidence>
<keyword evidence="5" id="KW-1185">Reference proteome</keyword>
<dbReference type="Pfam" id="PF13358">
    <property type="entry name" value="DDE_3"/>
    <property type="match status" value="1"/>
</dbReference>
<feature type="region of interest" description="Disordered" evidence="1">
    <location>
        <begin position="903"/>
        <end position="943"/>
    </location>
</feature>
<proteinExistence type="predicted"/>
<dbReference type="InterPro" id="IPR038717">
    <property type="entry name" value="Tc1-like_DDE_dom"/>
</dbReference>